<sequence>MLNLSGPQFDYEPYPVCYVTDVLPPEMYRSLVESYPDRDLFKYMPNLGHKYSLSDINNPDNYYKFLSDTPDWKAFYDHVKSENFINNVLDMLVANNIDLGLRRLKVIAKDGQRKASLLSRLRRQTEISARFEFSMMPANGGQILPHTDAPHKLITLVLSMMEPGAWNHAWGGGTAVCLPKDRTKVFNHINKAMPLEDVETLKTFPFEENQCVLFVKTYNSWHHVAPMTGPDDAPLRKTLTINIESKL</sequence>
<keyword evidence="2" id="KW-1185">Reference proteome</keyword>
<accession>A0A0M6XZJ5</accession>
<dbReference type="OrthoDB" id="8447912at2"/>
<evidence type="ECO:0000313" key="2">
    <source>
        <dbReference type="Proteomes" id="UP000048926"/>
    </source>
</evidence>
<dbReference type="AlphaFoldDB" id="A0A0M6XZJ5"/>
<dbReference type="Gene3D" id="2.60.120.620">
    <property type="entry name" value="q2cbj1_9rhob like domain"/>
    <property type="match status" value="1"/>
</dbReference>
<evidence type="ECO:0000313" key="1">
    <source>
        <dbReference type="EMBL" id="CTQ43266.1"/>
    </source>
</evidence>
<protein>
    <submittedName>
        <fullName evidence="1">Putative proline hydroxylase</fullName>
    </submittedName>
</protein>
<organism evidence="1 2">
    <name type="scientific">Roseibium aggregatum</name>
    <dbReference type="NCBI Taxonomy" id="187304"/>
    <lineage>
        <taxon>Bacteria</taxon>
        <taxon>Pseudomonadati</taxon>
        <taxon>Pseudomonadota</taxon>
        <taxon>Alphaproteobacteria</taxon>
        <taxon>Hyphomicrobiales</taxon>
        <taxon>Stappiaceae</taxon>
        <taxon>Roseibium</taxon>
    </lineage>
</organism>
<dbReference type="EMBL" id="CXST01000001">
    <property type="protein sequence ID" value="CTQ43266.1"/>
    <property type="molecule type" value="Genomic_DNA"/>
</dbReference>
<reference evidence="2" key="1">
    <citation type="submission" date="2015-07" db="EMBL/GenBank/DDBJ databases">
        <authorList>
            <person name="Rodrigo-Torres Lidia"/>
            <person name="Arahal R.David."/>
        </authorList>
    </citation>
    <scope>NUCLEOTIDE SEQUENCE [LARGE SCALE GENOMIC DNA]</scope>
    <source>
        <strain evidence="2">CECT 4801</strain>
    </source>
</reference>
<proteinExistence type="predicted"/>
<name>A0A0M6XZJ5_9HYPH</name>
<dbReference type="RefSeq" id="WP_145903492.1">
    <property type="nucleotide sequence ID" value="NZ_CXST01000001.1"/>
</dbReference>
<gene>
    <name evidence="1" type="ORF">LAL4801_01703</name>
</gene>
<dbReference type="Proteomes" id="UP000048926">
    <property type="component" value="Unassembled WGS sequence"/>
</dbReference>
<dbReference type="STRING" id="187304.B0E33_21695"/>